<keyword evidence="1" id="KW-0472">Membrane</keyword>
<dbReference type="AlphaFoldDB" id="A0A1F8GQX6"/>
<sequence>MYHGFGNRHYWFFQTLHFLGGFFVAMFFSNFFQSPSFIFLGLGIVTILWEFMEFTVAKVPTLSKYVKSKLRQKDVTPTLADTIFDIILNFFGAALFLYLFS</sequence>
<evidence type="ECO:0000313" key="2">
    <source>
        <dbReference type="EMBL" id="OGN27825.1"/>
    </source>
</evidence>
<accession>A0A1F8GQX6</accession>
<proteinExistence type="predicted"/>
<reference evidence="2 3" key="1">
    <citation type="journal article" date="2016" name="Nat. Commun.">
        <title>Thousands of microbial genomes shed light on interconnected biogeochemical processes in an aquifer system.</title>
        <authorList>
            <person name="Anantharaman K."/>
            <person name="Brown C.T."/>
            <person name="Hug L.A."/>
            <person name="Sharon I."/>
            <person name="Castelle C.J."/>
            <person name="Probst A.J."/>
            <person name="Thomas B.C."/>
            <person name="Singh A."/>
            <person name="Wilkins M.J."/>
            <person name="Karaoz U."/>
            <person name="Brodie E.L."/>
            <person name="Williams K.H."/>
            <person name="Hubbard S.S."/>
            <person name="Banfield J.F."/>
        </authorList>
    </citation>
    <scope>NUCLEOTIDE SEQUENCE [LARGE SCALE GENOMIC DNA]</scope>
</reference>
<evidence type="ECO:0000256" key="1">
    <source>
        <dbReference type="SAM" id="Phobius"/>
    </source>
</evidence>
<keyword evidence="1" id="KW-0812">Transmembrane</keyword>
<feature type="transmembrane region" description="Helical" evidence="1">
    <location>
        <begin position="78"/>
        <end position="100"/>
    </location>
</feature>
<evidence type="ECO:0008006" key="4">
    <source>
        <dbReference type="Google" id="ProtNLM"/>
    </source>
</evidence>
<evidence type="ECO:0000313" key="3">
    <source>
        <dbReference type="Proteomes" id="UP000178444"/>
    </source>
</evidence>
<feature type="transmembrane region" description="Helical" evidence="1">
    <location>
        <begin position="37"/>
        <end position="57"/>
    </location>
</feature>
<dbReference type="EMBL" id="MGKO01000006">
    <property type="protein sequence ID" value="OGN27825.1"/>
    <property type="molecule type" value="Genomic_DNA"/>
</dbReference>
<protein>
    <recommendedName>
        <fullName evidence="4">YutG/PgpA domain-containing protein</fullName>
    </recommendedName>
</protein>
<feature type="transmembrane region" description="Helical" evidence="1">
    <location>
        <begin position="12"/>
        <end position="31"/>
    </location>
</feature>
<keyword evidence="1" id="KW-1133">Transmembrane helix</keyword>
<name>A0A1F8GQX6_9BACT</name>
<comment type="caution">
    <text evidence="2">The sequence shown here is derived from an EMBL/GenBank/DDBJ whole genome shotgun (WGS) entry which is preliminary data.</text>
</comment>
<dbReference type="Proteomes" id="UP000178444">
    <property type="component" value="Unassembled WGS sequence"/>
</dbReference>
<gene>
    <name evidence="2" type="ORF">A2941_00555</name>
</gene>
<organism evidence="2 3">
    <name type="scientific">Candidatus Yanofskybacteria bacterium RIFCSPLOWO2_01_FULL_49_17</name>
    <dbReference type="NCBI Taxonomy" id="1802700"/>
    <lineage>
        <taxon>Bacteria</taxon>
        <taxon>Candidatus Yanofskyibacteriota</taxon>
    </lineage>
</organism>